<evidence type="ECO:0000313" key="1">
    <source>
        <dbReference type="EMBL" id="TDU22029.1"/>
    </source>
</evidence>
<gene>
    <name evidence="1" type="ORF">C8E00_104209</name>
</gene>
<proteinExistence type="predicted"/>
<evidence type="ECO:0000313" key="2">
    <source>
        <dbReference type="Proteomes" id="UP000295380"/>
    </source>
</evidence>
<comment type="caution">
    <text evidence="1">The sequence shown here is derived from an EMBL/GenBank/DDBJ whole genome shotgun (WGS) entry which is preliminary data.</text>
</comment>
<accession>A0A4R7NNA4</accession>
<dbReference type="InterPro" id="IPR027396">
    <property type="entry name" value="DsrEFH-like"/>
</dbReference>
<dbReference type="AlphaFoldDB" id="A0A4R7NNA4"/>
<reference evidence="1 2" key="1">
    <citation type="submission" date="2019-03" db="EMBL/GenBank/DDBJ databases">
        <title>Genomic Encyclopedia of Type Strains, Phase IV (KMG-IV): sequencing the most valuable type-strain genomes for metagenomic binning, comparative biology and taxonomic classification.</title>
        <authorList>
            <person name="Goeker M."/>
        </authorList>
    </citation>
    <scope>NUCLEOTIDE SEQUENCE [LARGE SCALE GENOMIC DNA]</scope>
    <source>
        <strain evidence="1 2">DSM 6770</strain>
    </source>
</reference>
<dbReference type="SUPFAM" id="SSF75169">
    <property type="entry name" value="DsrEFH-like"/>
    <property type="match status" value="1"/>
</dbReference>
<dbReference type="RefSeq" id="WP_133697429.1">
    <property type="nucleotide sequence ID" value="NZ_SOBR01000004.1"/>
</dbReference>
<keyword evidence="2" id="KW-1185">Reference proteome</keyword>
<name>A0A4R7NNA4_9GAMM</name>
<dbReference type="Gene3D" id="3.40.1260.10">
    <property type="entry name" value="DsrEFH-like"/>
    <property type="match status" value="1"/>
</dbReference>
<dbReference type="EMBL" id="SOBR01000004">
    <property type="protein sequence ID" value="TDU22029.1"/>
    <property type="molecule type" value="Genomic_DNA"/>
</dbReference>
<protein>
    <submittedName>
        <fullName evidence="1">Intracellular sulfur oxidation DsrE/DsrF family protein</fullName>
    </submittedName>
</protein>
<organism evidence="1 2">
    <name type="scientific">Chromohalobacter marismortui</name>
    <dbReference type="NCBI Taxonomy" id="42055"/>
    <lineage>
        <taxon>Bacteria</taxon>
        <taxon>Pseudomonadati</taxon>
        <taxon>Pseudomonadota</taxon>
        <taxon>Gammaproteobacteria</taxon>
        <taxon>Oceanospirillales</taxon>
        <taxon>Halomonadaceae</taxon>
        <taxon>Chromohalobacter</taxon>
    </lineage>
</organism>
<dbReference type="Proteomes" id="UP000295380">
    <property type="component" value="Unassembled WGS sequence"/>
</dbReference>
<sequence>MSALRVVLHAPTADGLARARRNALNLASARPDTEILIVANGGAVAAALDTPDPATDGWLRLCRNTLAAQSLDNHGGLAEVEAAVVTLAELQAQGWAYIRA</sequence>